<evidence type="ECO:0000259" key="3">
    <source>
        <dbReference type="Pfam" id="PF07859"/>
    </source>
</evidence>
<comment type="caution">
    <text evidence="4">The sequence shown here is derived from an EMBL/GenBank/DDBJ whole genome shotgun (WGS) entry which is preliminary data.</text>
</comment>
<dbReference type="RefSeq" id="WP_106354589.1">
    <property type="nucleotide sequence ID" value="NZ_PVTP01000002.1"/>
</dbReference>
<comment type="similarity">
    <text evidence="1">Belongs to the 'GDXG' lipolytic enzyme family.</text>
</comment>
<reference evidence="4 5" key="1">
    <citation type="submission" date="2018-03" db="EMBL/GenBank/DDBJ databases">
        <title>Genomic Encyclopedia of Archaeal and Bacterial Type Strains, Phase II (KMG-II): from individual species to whole genera.</title>
        <authorList>
            <person name="Goeker M."/>
        </authorList>
    </citation>
    <scope>NUCLEOTIDE SEQUENCE [LARGE SCALE GENOMIC DNA]</scope>
    <source>
        <strain evidence="4 5">DSM 101533</strain>
    </source>
</reference>
<dbReference type="GO" id="GO:0004806">
    <property type="term" value="F:triacylglycerol lipase activity"/>
    <property type="evidence" value="ECO:0007669"/>
    <property type="project" value="TreeGrafter"/>
</dbReference>
<dbReference type="PANTHER" id="PTHR48081:SF30">
    <property type="entry name" value="ACETYL-HYDROLASE LIPR-RELATED"/>
    <property type="match status" value="1"/>
</dbReference>
<dbReference type="PANTHER" id="PTHR48081">
    <property type="entry name" value="AB HYDROLASE SUPERFAMILY PROTEIN C4A8.06C"/>
    <property type="match status" value="1"/>
</dbReference>
<keyword evidence="2" id="KW-0378">Hydrolase</keyword>
<evidence type="ECO:0000256" key="1">
    <source>
        <dbReference type="ARBA" id="ARBA00010515"/>
    </source>
</evidence>
<accession>A0A2T0W2L3</accession>
<dbReference type="Pfam" id="PF07859">
    <property type="entry name" value="Abhydrolase_3"/>
    <property type="match status" value="1"/>
</dbReference>
<dbReference type="InterPro" id="IPR029058">
    <property type="entry name" value="AB_hydrolase_fold"/>
</dbReference>
<feature type="domain" description="Alpha/beta hydrolase fold-3" evidence="3">
    <location>
        <begin position="71"/>
        <end position="250"/>
    </location>
</feature>
<protein>
    <submittedName>
        <fullName evidence="4">Acetyl esterase/lipase</fullName>
    </submittedName>
</protein>
<evidence type="ECO:0000313" key="4">
    <source>
        <dbReference type="EMBL" id="PRY79423.1"/>
    </source>
</evidence>
<dbReference type="Proteomes" id="UP000238007">
    <property type="component" value="Unassembled WGS sequence"/>
</dbReference>
<name>A0A2T0W2L3_9RHOB</name>
<dbReference type="OrthoDB" id="9806180at2"/>
<dbReference type="Gene3D" id="3.40.50.1820">
    <property type="entry name" value="alpha/beta hydrolase"/>
    <property type="match status" value="1"/>
</dbReference>
<dbReference type="AlphaFoldDB" id="A0A2T0W2L3"/>
<evidence type="ECO:0000313" key="5">
    <source>
        <dbReference type="Proteomes" id="UP000238007"/>
    </source>
</evidence>
<proteinExistence type="inferred from homology"/>
<dbReference type="InterPro" id="IPR050300">
    <property type="entry name" value="GDXG_lipolytic_enzyme"/>
</dbReference>
<sequence length="268" mass="29420">MRLRILNFWLHYLVRPVLSFQSSPARAKRAFEFVAPWVFRGPPHICHLTETIDDLTLNWVSVGRTTPRRVILYLHGGAYFAGSGASYRGLLGRISKMTGIRICAPDYRLLQDAPFPAAFDDAVRAWDLLIAKGYRPQDIVLGGDSAGGGLMLALLANLTQRGQQPRAAFAMSPWVDLTLQGQSLTTKQEVFLPVSRMDEVVDRYLGSAARNDPRASPLFAKFDRPPPVLIQVGSGEALRDDAVRMADVLGGRSRPACLAGCPTCLADV</sequence>
<gene>
    <name evidence="4" type="ORF">CLV80_10266</name>
</gene>
<dbReference type="EMBL" id="PVTP01000002">
    <property type="protein sequence ID" value="PRY79423.1"/>
    <property type="molecule type" value="Genomic_DNA"/>
</dbReference>
<keyword evidence="5" id="KW-1185">Reference proteome</keyword>
<evidence type="ECO:0000256" key="2">
    <source>
        <dbReference type="ARBA" id="ARBA00022801"/>
    </source>
</evidence>
<dbReference type="SUPFAM" id="SSF53474">
    <property type="entry name" value="alpha/beta-Hydrolases"/>
    <property type="match status" value="1"/>
</dbReference>
<dbReference type="InterPro" id="IPR013094">
    <property type="entry name" value="AB_hydrolase_3"/>
</dbReference>
<organism evidence="4 5">
    <name type="scientific">Yoonia maritima</name>
    <dbReference type="NCBI Taxonomy" id="1435347"/>
    <lineage>
        <taxon>Bacteria</taxon>
        <taxon>Pseudomonadati</taxon>
        <taxon>Pseudomonadota</taxon>
        <taxon>Alphaproteobacteria</taxon>
        <taxon>Rhodobacterales</taxon>
        <taxon>Paracoccaceae</taxon>
        <taxon>Yoonia</taxon>
    </lineage>
</organism>